<feature type="region of interest" description="Disordered" evidence="2">
    <location>
        <begin position="1"/>
        <end position="32"/>
    </location>
</feature>
<keyword evidence="4" id="KW-1185">Reference proteome</keyword>
<comment type="caution">
    <text evidence="3">The sequence shown here is derived from an EMBL/GenBank/DDBJ whole genome shotgun (WGS) entry which is preliminary data.</text>
</comment>
<reference evidence="3" key="1">
    <citation type="submission" date="2021-02" db="EMBL/GenBank/DDBJ databases">
        <authorList>
            <person name="Dougan E. K."/>
            <person name="Rhodes N."/>
            <person name="Thang M."/>
            <person name="Chan C."/>
        </authorList>
    </citation>
    <scope>NUCLEOTIDE SEQUENCE</scope>
</reference>
<sequence length="699" mass="77024">MLPRPSQEPLVAPSPLPPLPRRSASPNPARSFSTVAEPFSLESLQQRIAGEAGAKEDARCILEALAQSVGISILRLKESCRCLSEGAGEGWLLRRVWQFCDEVQDQLQVARAPGKSATAATFATLAASLASVQKRHAALSKEVDRQTERNEELTLQVTAAADAEGRLQAVLASQQEMVLGEESSAQGRGYIDQVAFQLKRQQAAKERELEVCFKELYDRTRAACRAEQDALQSKLRSIQQDLAATRVETSRLRSQQAAVSIHTRQCLDGGKAALATLGGTVSARFSQVGDEARTKAAKAEDVLHRLQMQLASSKEAAACELESMGRRGLALKVEAEAMSDKAAEETAQLATELSAVETQRSMISRNLSDEAGALVSALRDGFAQGASLQVEVGELRAEVERLEAELRAVAQERHLLQEEHRDASERQQQAEEALRKALGDNEVVRQQMEAQRVEMQSASEVALLEVDSTAAAALHAALEVAQADLDELEELLDALEKELAENRARCSQLHLQEASLQRDKVSLERERSMWRAQEDLARSLESEVQDALKDARKSWAEEVQSLKDQIREATRAKELLEAQVQDAQAAEPLQAEAAQVMEARRKAQLLESQIDEVQALHAPVQKALERQATASASAQMEVEQQRLQTLQASRTMRMELEQFSAQREQDRAALNAELAFERERMLRAQASWGPNHALILLEL</sequence>
<dbReference type="EMBL" id="CAJNDS010001580">
    <property type="protein sequence ID" value="CAE7266123.1"/>
    <property type="molecule type" value="Genomic_DNA"/>
</dbReference>
<feature type="coiled-coil region" evidence="1">
    <location>
        <begin position="545"/>
        <end position="616"/>
    </location>
</feature>
<feature type="coiled-coil region" evidence="1">
    <location>
        <begin position="129"/>
        <end position="156"/>
    </location>
</feature>
<feature type="compositionally biased region" description="Low complexity" evidence="2">
    <location>
        <begin position="21"/>
        <end position="30"/>
    </location>
</feature>
<evidence type="ECO:0000256" key="2">
    <source>
        <dbReference type="SAM" id="MobiDB-lite"/>
    </source>
</evidence>
<dbReference type="Proteomes" id="UP000604046">
    <property type="component" value="Unassembled WGS sequence"/>
</dbReference>
<dbReference type="AlphaFoldDB" id="A0A812MEU1"/>
<evidence type="ECO:0000256" key="1">
    <source>
        <dbReference type="SAM" id="Coils"/>
    </source>
</evidence>
<feature type="coiled-coil region" evidence="1">
    <location>
        <begin position="471"/>
        <end position="512"/>
    </location>
</feature>
<accession>A0A812MEU1</accession>
<feature type="coiled-coil region" evidence="1">
    <location>
        <begin position="385"/>
        <end position="436"/>
    </location>
</feature>
<protein>
    <submittedName>
        <fullName evidence="3">Uncharacterized protein</fullName>
    </submittedName>
</protein>
<name>A0A812MEU1_9DINO</name>
<gene>
    <name evidence="3" type="ORF">SNAT2548_LOCUS14072</name>
</gene>
<evidence type="ECO:0000313" key="4">
    <source>
        <dbReference type="Proteomes" id="UP000604046"/>
    </source>
</evidence>
<keyword evidence="1" id="KW-0175">Coiled coil</keyword>
<dbReference type="OrthoDB" id="443038at2759"/>
<evidence type="ECO:0000313" key="3">
    <source>
        <dbReference type="EMBL" id="CAE7266123.1"/>
    </source>
</evidence>
<proteinExistence type="predicted"/>
<organism evidence="3 4">
    <name type="scientific">Symbiodinium natans</name>
    <dbReference type="NCBI Taxonomy" id="878477"/>
    <lineage>
        <taxon>Eukaryota</taxon>
        <taxon>Sar</taxon>
        <taxon>Alveolata</taxon>
        <taxon>Dinophyceae</taxon>
        <taxon>Suessiales</taxon>
        <taxon>Symbiodiniaceae</taxon>
        <taxon>Symbiodinium</taxon>
    </lineage>
</organism>